<dbReference type="EMBL" id="SMMU01000003">
    <property type="protein sequence ID" value="TCL33770.1"/>
    <property type="molecule type" value="Genomic_DNA"/>
</dbReference>
<feature type="domain" description="Transposase IS200-like" evidence="1">
    <location>
        <begin position="9"/>
        <end position="137"/>
    </location>
</feature>
<dbReference type="InterPro" id="IPR002686">
    <property type="entry name" value="Transposase_17"/>
</dbReference>
<dbReference type="GO" id="GO:0006313">
    <property type="term" value="P:DNA transposition"/>
    <property type="evidence" value="ECO:0007669"/>
    <property type="project" value="InterPro"/>
</dbReference>
<protein>
    <submittedName>
        <fullName evidence="2">Putative transposase</fullName>
    </submittedName>
</protein>
<sequence>MSRYRRARVPGGTYFFTVVTERPQPILTHADVRLALREAIVLVRETLPFRIDGWVLLPDHLHAIWTLPEGDADFSARWRLIKRHVTRTCGSAHGRSNYLTGRRTAKQCGTLWQHRFWEHLIRDEHDFRRDLDYLHGNPLKHGLVERVVDWPWSSFHRWARQGVYPADWAGVGNDGSVAEGEGG</sequence>
<evidence type="ECO:0000259" key="1">
    <source>
        <dbReference type="SMART" id="SM01321"/>
    </source>
</evidence>
<dbReference type="Proteomes" id="UP000295169">
    <property type="component" value="Unassembled WGS sequence"/>
</dbReference>
<dbReference type="PANTHER" id="PTHR36966:SF1">
    <property type="entry name" value="REP-ASSOCIATED TYROSINE TRANSPOSASE"/>
    <property type="match status" value="1"/>
</dbReference>
<dbReference type="InterPro" id="IPR052715">
    <property type="entry name" value="RAYT_transposase"/>
</dbReference>
<dbReference type="PANTHER" id="PTHR36966">
    <property type="entry name" value="REP-ASSOCIATED TYROSINE TRANSPOSASE"/>
    <property type="match status" value="1"/>
</dbReference>
<dbReference type="AlphaFoldDB" id="A0A4R1PQG1"/>
<dbReference type="SMART" id="SM01321">
    <property type="entry name" value="Y1_Tnp"/>
    <property type="match status" value="1"/>
</dbReference>
<dbReference type="GO" id="GO:0004803">
    <property type="term" value="F:transposase activity"/>
    <property type="evidence" value="ECO:0007669"/>
    <property type="project" value="InterPro"/>
</dbReference>
<dbReference type="GO" id="GO:0043565">
    <property type="term" value="F:sequence-specific DNA binding"/>
    <property type="evidence" value="ECO:0007669"/>
    <property type="project" value="TreeGrafter"/>
</dbReference>
<dbReference type="Gene3D" id="3.30.70.1290">
    <property type="entry name" value="Transposase IS200-like"/>
    <property type="match status" value="1"/>
</dbReference>
<dbReference type="NCBIfam" id="NF047646">
    <property type="entry name" value="REP_Tyr_transpos"/>
    <property type="match status" value="1"/>
</dbReference>
<gene>
    <name evidence="2" type="ORF">EV691_103142</name>
</gene>
<reference evidence="2 3" key="1">
    <citation type="submission" date="2019-03" db="EMBL/GenBank/DDBJ databases">
        <title>Genomic Encyclopedia of Type Strains, Phase IV (KMG-IV): sequencing the most valuable type-strain genomes for metagenomic binning, comparative biology and taxonomic classification.</title>
        <authorList>
            <person name="Goeker M."/>
        </authorList>
    </citation>
    <scope>NUCLEOTIDE SEQUENCE [LARGE SCALE GENOMIC DNA]</scope>
    <source>
        <strain evidence="2 3">DSM 2286</strain>
    </source>
</reference>
<dbReference type="RefSeq" id="WP_131300080.1">
    <property type="nucleotide sequence ID" value="NZ_JBHLST010000048.1"/>
</dbReference>
<name>A0A4R1PQG1_9GAMM</name>
<evidence type="ECO:0000313" key="3">
    <source>
        <dbReference type="Proteomes" id="UP000295169"/>
    </source>
</evidence>
<comment type="caution">
    <text evidence="2">The sequence shown here is derived from an EMBL/GenBank/DDBJ whole genome shotgun (WGS) entry which is preliminary data.</text>
</comment>
<evidence type="ECO:0000313" key="2">
    <source>
        <dbReference type="EMBL" id="TCL33770.1"/>
    </source>
</evidence>
<organism evidence="2 3">
    <name type="scientific">Azotobacter chroococcum</name>
    <dbReference type="NCBI Taxonomy" id="353"/>
    <lineage>
        <taxon>Bacteria</taxon>
        <taxon>Pseudomonadati</taxon>
        <taxon>Pseudomonadota</taxon>
        <taxon>Gammaproteobacteria</taxon>
        <taxon>Pseudomonadales</taxon>
        <taxon>Pseudomonadaceae</taxon>
        <taxon>Azotobacter</taxon>
    </lineage>
</organism>
<dbReference type="SUPFAM" id="SSF143422">
    <property type="entry name" value="Transposase IS200-like"/>
    <property type="match status" value="1"/>
</dbReference>
<dbReference type="InterPro" id="IPR036515">
    <property type="entry name" value="Transposase_17_sf"/>
</dbReference>
<proteinExistence type="predicted"/>
<accession>A0A4R1PQG1</accession>